<sequence length="87" mass="9811">MKLAWKNKNNKRPITTISHLPFDQEEEDTAATDEGRCTPRESGSDHNSTAASHQLAESFEAQGNKLAEVLKYFSSFTWEPAQDELVK</sequence>
<reference evidence="1 2" key="2">
    <citation type="journal article" date="2022" name="Mol. Ecol. Resour.">
        <title>The genomes of chicory, endive, great burdock and yacon provide insights into Asteraceae paleo-polyploidization history and plant inulin production.</title>
        <authorList>
            <person name="Fan W."/>
            <person name="Wang S."/>
            <person name="Wang H."/>
            <person name="Wang A."/>
            <person name="Jiang F."/>
            <person name="Liu H."/>
            <person name="Zhao H."/>
            <person name="Xu D."/>
            <person name="Zhang Y."/>
        </authorList>
    </citation>
    <scope>NUCLEOTIDE SEQUENCE [LARGE SCALE GENOMIC DNA]</scope>
    <source>
        <strain evidence="2">cv. Yunnan</strain>
        <tissue evidence="1">Leaves</tissue>
    </source>
</reference>
<evidence type="ECO:0000313" key="2">
    <source>
        <dbReference type="Proteomes" id="UP001056120"/>
    </source>
</evidence>
<dbReference type="Proteomes" id="UP001056120">
    <property type="component" value="Linkage Group LG08"/>
</dbReference>
<name>A0ACB9IKC1_9ASTR</name>
<dbReference type="EMBL" id="CM042025">
    <property type="protein sequence ID" value="KAI3807537.1"/>
    <property type="molecule type" value="Genomic_DNA"/>
</dbReference>
<proteinExistence type="predicted"/>
<evidence type="ECO:0000313" key="1">
    <source>
        <dbReference type="EMBL" id="KAI3807537.1"/>
    </source>
</evidence>
<gene>
    <name evidence="1" type="ORF">L1987_23467</name>
</gene>
<organism evidence="1 2">
    <name type="scientific">Smallanthus sonchifolius</name>
    <dbReference type="NCBI Taxonomy" id="185202"/>
    <lineage>
        <taxon>Eukaryota</taxon>
        <taxon>Viridiplantae</taxon>
        <taxon>Streptophyta</taxon>
        <taxon>Embryophyta</taxon>
        <taxon>Tracheophyta</taxon>
        <taxon>Spermatophyta</taxon>
        <taxon>Magnoliopsida</taxon>
        <taxon>eudicotyledons</taxon>
        <taxon>Gunneridae</taxon>
        <taxon>Pentapetalae</taxon>
        <taxon>asterids</taxon>
        <taxon>campanulids</taxon>
        <taxon>Asterales</taxon>
        <taxon>Asteraceae</taxon>
        <taxon>Asteroideae</taxon>
        <taxon>Heliantheae alliance</taxon>
        <taxon>Millerieae</taxon>
        <taxon>Smallanthus</taxon>
    </lineage>
</organism>
<accession>A0ACB9IKC1</accession>
<protein>
    <submittedName>
        <fullName evidence="1">Uncharacterized protein</fullName>
    </submittedName>
</protein>
<comment type="caution">
    <text evidence="1">The sequence shown here is derived from an EMBL/GenBank/DDBJ whole genome shotgun (WGS) entry which is preliminary data.</text>
</comment>
<reference evidence="2" key="1">
    <citation type="journal article" date="2022" name="Mol. Ecol. Resour.">
        <title>The genomes of chicory, endive, great burdock and yacon provide insights into Asteraceae palaeo-polyploidization history and plant inulin production.</title>
        <authorList>
            <person name="Fan W."/>
            <person name="Wang S."/>
            <person name="Wang H."/>
            <person name="Wang A."/>
            <person name="Jiang F."/>
            <person name="Liu H."/>
            <person name="Zhao H."/>
            <person name="Xu D."/>
            <person name="Zhang Y."/>
        </authorList>
    </citation>
    <scope>NUCLEOTIDE SEQUENCE [LARGE SCALE GENOMIC DNA]</scope>
    <source>
        <strain evidence="2">cv. Yunnan</strain>
    </source>
</reference>
<keyword evidence="2" id="KW-1185">Reference proteome</keyword>